<dbReference type="Pfam" id="PF01205">
    <property type="entry name" value="Impact_N"/>
    <property type="match status" value="1"/>
</dbReference>
<dbReference type="SUPFAM" id="SSF54211">
    <property type="entry name" value="Ribosomal protein S5 domain 2-like"/>
    <property type="match status" value="1"/>
</dbReference>
<dbReference type="KEGG" id="blin:BLSMQ_0758"/>
<dbReference type="GO" id="GO:0005737">
    <property type="term" value="C:cytoplasm"/>
    <property type="evidence" value="ECO:0007669"/>
    <property type="project" value="TreeGrafter"/>
</dbReference>
<dbReference type="InterPro" id="IPR020569">
    <property type="entry name" value="UPF0029_Impact_CS"/>
</dbReference>
<organism evidence="3 4">
    <name type="scientific">Brevibacterium aurantiacum</name>
    <dbReference type="NCBI Taxonomy" id="273384"/>
    <lineage>
        <taxon>Bacteria</taxon>
        <taxon>Bacillati</taxon>
        <taxon>Actinomycetota</taxon>
        <taxon>Actinomycetes</taxon>
        <taxon>Micrococcales</taxon>
        <taxon>Brevibacteriaceae</taxon>
        <taxon>Brevibacterium</taxon>
    </lineage>
</organism>
<dbReference type="PROSITE" id="PS00910">
    <property type="entry name" value="UPF0029"/>
    <property type="match status" value="1"/>
</dbReference>
<dbReference type="PANTHER" id="PTHR16301:SF20">
    <property type="entry name" value="IMPACT FAMILY MEMBER YIGZ"/>
    <property type="match status" value="1"/>
</dbReference>
<dbReference type="PANTHER" id="PTHR16301">
    <property type="entry name" value="IMPACT-RELATED"/>
    <property type="match status" value="1"/>
</dbReference>
<dbReference type="SUPFAM" id="SSF54980">
    <property type="entry name" value="EF-G C-terminal domain-like"/>
    <property type="match status" value="1"/>
</dbReference>
<dbReference type="EMBL" id="CP017150">
    <property type="protein sequence ID" value="AOP52472.1"/>
    <property type="molecule type" value="Genomic_DNA"/>
</dbReference>
<dbReference type="GO" id="GO:0006446">
    <property type="term" value="P:regulation of translational initiation"/>
    <property type="evidence" value="ECO:0007669"/>
    <property type="project" value="TreeGrafter"/>
</dbReference>
<gene>
    <name evidence="3" type="ORF">BLSMQ_0758</name>
</gene>
<dbReference type="InterPro" id="IPR023582">
    <property type="entry name" value="Impact"/>
</dbReference>
<evidence type="ECO:0000259" key="2">
    <source>
        <dbReference type="Pfam" id="PF01205"/>
    </source>
</evidence>
<accession>A0A1D7W0G7</accession>
<dbReference type="InterPro" id="IPR036956">
    <property type="entry name" value="Impact_N_sf"/>
</dbReference>
<dbReference type="InterPro" id="IPR035647">
    <property type="entry name" value="EFG_III/V"/>
</dbReference>
<dbReference type="Gene3D" id="3.30.230.30">
    <property type="entry name" value="Impact, N-terminal domain"/>
    <property type="match status" value="1"/>
</dbReference>
<dbReference type="InterPro" id="IPR020568">
    <property type="entry name" value="Ribosomal_Su5_D2-typ_SF"/>
</dbReference>
<evidence type="ECO:0000256" key="1">
    <source>
        <dbReference type="ARBA" id="ARBA00007665"/>
    </source>
</evidence>
<dbReference type="InterPro" id="IPR015796">
    <property type="entry name" value="Impact_YigZ-like"/>
</dbReference>
<dbReference type="eggNOG" id="COG1739">
    <property type="taxonomic scope" value="Bacteria"/>
</dbReference>
<dbReference type="AlphaFoldDB" id="A0A1D7W0G7"/>
<dbReference type="Proteomes" id="UP000094793">
    <property type="component" value="Chromosome"/>
</dbReference>
<comment type="similarity">
    <text evidence="1">Belongs to the IMPACT family.</text>
</comment>
<reference evidence="4" key="1">
    <citation type="submission" date="2016-09" db="EMBL/GenBank/DDBJ databases">
        <title>Complete Genome Sequence of Brevibacterium linens SMQ-1335.</title>
        <authorList>
            <person name="de Melo A.G."/>
            <person name="Labrie S.J."/>
            <person name="Dumaresq J."/>
            <person name="Roberts R.J."/>
            <person name="Tremblay D.M."/>
            <person name="Moineau S."/>
        </authorList>
    </citation>
    <scope>NUCLEOTIDE SEQUENCE [LARGE SCALE GENOMIC DNA]</scope>
    <source>
        <strain evidence="4">SMQ-1335</strain>
    </source>
</reference>
<dbReference type="NCBIfam" id="TIGR00257">
    <property type="entry name" value="IMPACT_YIGZ"/>
    <property type="match status" value="1"/>
</dbReference>
<sequence length="211" mass="22429">MVFGRVTGMPYRTIAAPVETEIEIKKSRFIGFLAPVADEAEAREVIAERRSAHPKARHHCTAFVLDPDSRTQRFSDDGEPAGTAGAPILDVVSGHGLTFVVAVVTRYFGGTLLGAGGLVRAYGQATSAALETARIVTKHELVPVRAEVDYAQANALDRAAGNRGWTTRSRYGAAVHLDMMVPVAEVDAALAIYADVTAGQAEPAVGDVEWV</sequence>
<protein>
    <recommendedName>
        <fullName evidence="2">Impact N-terminal domain-containing protein</fullName>
    </recommendedName>
</protein>
<feature type="domain" description="Impact N-terminal" evidence="2">
    <location>
        <begin position="25"/>
        <end position="130"/>
    </location>
</feature>
<proteinExistence type="inferred from homology"/>
<name>A0A1D7W0G7_BREAU</name>
<evidence type="ECO:0000313" key="3">
    <source>
        <dbReference type="EMBL" id="AOP52472.1"/>
    </source>
</evidence>
<dbReference type="PATRIC" id="fig|1703.10.peg.778"/>
<evidence type="ECO:0000313" key="4">
    <source>
        <dbReference type="Proteomes" id="UP000094793"/>
    </source>
</evidence>
<dbReference type="InterPro" id="IPR001498">
    <property type="entry name" value="Impact_N"/>
</dbReference>